<keyword evidence="7" id="KW-1185">Reference proteome</keyword>
<keyword evidence="2" id="KW-0378">Hydrolase</keyword>
<feature type="compositionally biased region" description="Pro residues" evidence="3">
    <location>
        <begin position="318"/>
        <end position="331"/>
    </location>
</feature>
<dbReference type="Gene3D" id="3.40.50.1820">
    <property type="entry name" value="alpha/beta hydrolase"/>
    <property type="match status" value="1"/>
</dbReference>
<dbReference type="GO" id="GO:0005576">
    <property type="term" value="C:extracellular region"/>
    <property type="evidence" value="ECO:0007669"/>
    <property type="project" value="InterPro"/>
</dbReference>
<dbReference type="OrthoDB" id="9767239at2"/>
<dbReference type="SUPFAM" id="SSF53474">
    <property type="entry name" value="alpha/beta-Hydrolases"/>
    <property type="match status" value="2"/>
</dbReference>
<proteinExistence type="predicted"/>
<gene>
    <name evidence="6" type="ORF">B0I29_11720</name>
</gene>
<dbReference type="PROSITE" id="PS51173">
    <property type="entry name" value="CBM2"/>
    <property type="match status" value="1"/>
</dbReference>
<dbReference type="SMART" id="SM00637">
    <property type="entry name" value="CBD_II"/>
    <property type="match status" value="1"/>
</dbReference>
<feature type="domain" description="CBM2" evidence="5">
    <location>
        <begin position="330"/>
        <end position="425"/>
    </location>
</feature>
<dbReference type="Pfam" id="PF10503">
    <property type="entry name" value="Esterase_PHB"/>
    <property type="match status" value="1"/>
</dbReference>
<evidence type="ECO:0000313" key="6">
    <source>
        <dbReference type="EMBL" id="RAK29694.1"/>
    </source>
</evidence>
<keyword evidence="1 4" id="KW-0732">Signal</keyword>
<dbReference type="InterPro" id="IPR010126">
    <property type="entry name" value="Esterase_phb"/>
</dbReference>
<evidence type="ECO:0000256" key="2">
    <source>
        <dbReference type="ARBA" id="ARBA00022801"/>
    </source>
</evidence>
<protein>
    <submittedName>
        <fullName evidence="6">Poly(Hydroxyalkanoate) depolymerase family esterase</fullName>
    </submittedName>
</protein>
<dbReference type="Gene3D" id="2.60.40.290">
    <property type="match status" value="1"/>
</dbReference>
<organism evidence="6 7">
    <name type="scientific">Actinoplanes lutulentus</name>
    <dbReference type="NCBI Taxonomy" id="1287878"/>
    <lineage>
        <taxon>Bacteria</taxon>
        <taxon>Bacillati</taxon>
        <taxon>Actinomycetota</taxon>
        <taxon>Actinomycetes</taxon>
        <taxon>Micromonosporales</taxon>
        <taxon>Micromonosporaceae</taxon>
        <taxon>Actinoplanes</taxon>
    </lineage>
</organism>
<evidence type="ECO:0000256" key="3">
    <source>
        <dbReference type="SAM" id="MobiDB-lite"/>
    </source>
</evidence>
<evidence type="ECO:0000256" key="1">
    <source>
        <dbReference type="ARBA" id="ARBA00022729"/>
    </source>
</evidence>
<name>A0A327Z7Z2_9ACTN</name>
<sequence length="425" mass="43987">MKCMLRAALAGVAAVALAVTAALAGGQSAQAASLVQVTGFGTNPSNLNMYIYVPDRVAARPALLVAMHYCSGSASAVANGYFRDYQTAADQYGYIIVFPEATRSGNCFDVYSAQALQRGGGSDPVGIISMVNYTKSRYNVDPSRVYATGVSSGAMMTNVMLAEYPDVFAAGSAFMGVPAGCFATTGGSTWNSQCANGQISKTAQQWGDLARSMNPGYSGAQPRMQLWHGTTDSTLNYNNFGEEIKQWTNVRGVSQTPVLTDSPASGWTRTRYGSSSVTAPVEGNSLAGVGHSLPQNGMIAYAINFLGLNSTSASPSVPSSPSPSSPSPSPSSPGGSCTASITPGTVWGDRYNTSVTVSGASTWTVTVNITAPQKVSTTWSGAFTWSNGGNTMTVKPNGSGNTFGFTTMTNGNSSARPQITSCIPS</sequence>
<comment type="caution">
    <text evidence="6">The sequence shown here is derived from an EMBL/GenBank/DDBJ whole genome shotgun (WGS) entry which is preliminary data.</text>
</comment>
<dbReference type="InterPro" id="IPR029058">
    <property type="entry name" value="AB_hydrolase_fold"/>
</dbReference>
<dbReference type="InterPro" id="IPR050955">
    <property type="entry name" value="Plant_Biomass_Hydrol_Est"/>
</dbReference>
<dbReference type="SUPFAM" id="SSF49384">
    <property type="entry name" value="Carbohydrate-binding domain"/>
    <property type="match status" value="1"/>
</dbReference>
<feature type="region of interest" description="Disordered" evidence="3">
    <location>
        <begin position="312"/>
        <end position="340"/>
    </location>
</feature>
<evidence type="ECO:0000313" key="7">
    <source>
        <dbReference type="Proteomes" id="UP000249341"/>
    </source>
</evidence>
<dbReference type="EMBL" id="QLMJ01000017">
    <property type="protein sequence ID" value="RAK29694.1"/>
    <property type="molecule type" value="Genomic_DNA"/>
</dbReference>
<dbReference type="GO" id="GO:0005975">
    <property type="term" value="P:carbohydrate metabolic process"/>
    <property type="evidence" value="ECO:0007669"/>
    <property type="project" value="InterPro"/>
</dbReference>
<feature type="chain" id="PRO_5038773637" evidence="4">
    <location>
        <begin position="25"/>
        <end position="425"/>
    </location>
</feature>
<dbReference type="InterPro" id="IPR012291">
    <property type="entry name" value="CBM2_carb-bd_dom_sf"/>
</dbReference>
<feature type="signal peptide" evidence="4">
    <location>
        <begin position="1"/>
        <end position="24"/>
    </location>
</feature>
<dbReference type="NCBIfam" id="TIGR01840">
    <property type="entry name" value="esterase_phb"/>
    <property type="match status" value="1"/>
</dbReference>
<dbReference type="GO" id="GO:0030247">
    <property type="term" value="F:polysaccharide binding"/>
    <property type="evidence" value="ECO:0007669"/>
    <property type="project" value="UniProtKB-UniRule"/>
</dbReference>
<dbReference type="PANTHER" id="PTHR43037">
    <property type="entry name" value="UNNAMED PRODUCT-RELATED"/>
    <property type="match status" value="1"/>
</dbReference>
<accession>A0A327Z7Z2</accession>
<reference evidence="6 7" key="1">
    <citation type="submission" date="2018-06" db="EMBL/GenBank/DDBJ databases">
        <title>Genomic Encyclopedia of Type Strains, Phase III (KMG-III): the genomes of soil and plant-associated and newly described type strains.</title>
        <authorList>
            <person name="Whitman W."/>
        </authorList>
    </citation>
    <scope>NUCLEOTIDE SEQUENCE [LARGE SCALE GENOMIC DNA]</scope>
    <source>
        <strain evidence="6 7">CGMCC 4.7090</strain>
    </source>
</reference>
<dbReference type="PANTHER" id="PTHR43037:SF5">
    <property type="entry name" value="FERULOYL ESTERASE"/>
    <property type="match status" value="1"/>
</dbReference>
<dbReference type="InterPro" id="IPR008965">
    <property type="entry name" value="CBM2/CBM3_carb-bd_dom_sf"/>
</dbReference>
<dbReference type="InterPro" id="IPR001919">
    <property type="entry name" value="CBD2"/>
</dbReference>
<evidence type="ECO:0000256" key="4">
    <source>
        <dbReference type="SAM" id="SignalP"/>
    </source>
</evidence>
<dbReference type="Proteomes" id="UP000249341">
    <property type="component" value="Unassembled WGS sequence"/>
</dbReference>
<evidence type="ECO:0000259" key="5">
    <source>
        <dbReference type="PROSITE" id="PS51173"/>
    </source>
</evidence>
<dbReference type="AlphaFoldDB" id="A0A327Z7Z2"/>
<dbReference type="GO" id="GO:0004553">
    <property type="term" value="F:hydrolase activity, hydrolyzing O-glycosyl compounds"/>
    <property type="evidence" value="ECO:0007669"/>
    <property type="project" value="InterPro"/>
</dbReference>